<evidence type="ECO:0000256" key="4">
    <source>
        <dbReference type="ARBA" id="ARBA00022989"/>
    </source>
</evidence>
<feature type="transmembrane region" description="Helical" evidence="7">
    <location>
        <begin position="276"/>
        <end position="300"/>
    </location>
</feature>
<evidence type="ECO:0000256" key="3">
    <source>
        <dbReference type="ARBA" id="ARBA00022692"/>
    </source>
</evidence>
<keyword evidence="4 7" id="KW-1133">Transmembrane helix</keyword>
<feature type="transmembrane region" description="Helical" evidence="7">
    <location>
        <begin position="364"/>
        <end position="383"/>
    </location>
</feature>
<evidence type="ECO:0000256" key="7">
    <source>
        <dbReference type="SAM" id="Phobius"/>
    </source>
</evidence>
<keyword evidence="2" id="KW-0813">Transport</keyword>
<comment type="subcellular location">
    <subcellularLocation>
        <location evidence="1">Membrane</location>
        <topology evidence="1">Multi-pass membrane protein</topology>
    </subcellularLocation>
</comment>
<keyword evidence="5 7" id="KW-0472">Membrane</keyword>
<dbReference type="Pfam" id="PF07690">
    <property type="entry name" value="MFS_1"/>
    <property type="match status" value="1"/>
</dbReference>
<accession>A0ABR2ZF47</accession>
<protein>
    <recommendedName>
        <fullName evidence="10">Major facilitator superfamily (MFS) profile domain-containing protein</fullName>
    </recommendedName>
</protein>
<feature type="transmembrane region" description="Helical" evidence="7">
    <location>
        <begin position="339"/>
        <end position="358"/>
    </location>
</feature>
<gene>
    <name evidence="8" type="ORF">AAF712_014244</name>
</gene>
<feature type="transmembrane region" description="Helical" evidence="7">
    <location>
        <begin position="206"/>
        <end position="226"/>
    </location>
</feature>
<proteinExistence type="predicted"/>
<evidence type="ECO:0000256" key="1">
    <source>
        <dbReference type="ARBA" id="ARBA00004141"/>
    </source>
</evidence>
<feature type="transmembrane region" description="Helical" evidence="7">
    <location>
        <begin position="142"/>
        <end position="163"/>
    </location>
</feature>
<dbReference type="InterPro" id="IPR011701">
    <property type="entry name" value="MFS"/>
</dbReference>
<feature type="transmembrane region" description="Helical" evidence="7">
    <location>
        <begin position="425"/>
        <end position="449"/>
    </location>
</feature>
<keyword evidence="9" id="KW-1185">Reference proteome</keyword>
<feature type="region of interest" description="Disordered" evidence="6">
    <location>
        <begin position="1"/>
        <end position="29"/>
    </location>
</feature>
<sequence length="526" mass="58424">MVDKQDTHANVVTLEHSNPREDESQTRVEVTEKDNRRILRKTDINLLTILTWVYWLQILDKSVLGYAATFGLREDIGLHGNQYSTIGSISAIAQLAWQPFSSYLLVRVQPRWFMPIIVFCWGASLCGMAASTSYAAMLSTRFLLGLFEAACLPLFAILTSIWYRRVEQPMRVATWYGTNGLGTIMAAVFAYSFGQIRNPALHTYQIIFLFCGLLTCVSTPFIYWRLDNSVGEARFLSPEDRVKAVERLRANNTGNSATDKYKWGQALEALLEIKTWLFLSMTLLLNVGASVTTVFGPIILSGLGFDKFKTTLLNIPFGALQIIFIMISSFAASHWRNKSLVIATLVVPVIVGLALLYGVLLLGYYFLAFLYGVNPLIISWMTANTGGSTKRSVSMSGYNAASAAGNIIGPLLFTDDDKPLYIPGLRAVLGIFVALLGVVGLQILNLMMLNKLKERQRVRNGKPAKLHDTSMDARFQMADTALDASEARTNVSDSDHAEGTPGHVHLGDNAFKDLTDKENDEFVYVY</sequence>
<name>A0ABR2ZF47_9AGAR</name>
<evidence type="ECO:0000313" key="8">
    <source>
        <dbReference type="EMBL" id="KAL0059067.1"/>
    </source>
</evidence>
<dbReference type="Proteomes" id="UP001437256">
    <property type="component" value="Unassembled WGS sequence"/>
</dbReference>
<feature type="transmembrane region" description="Helical" evidence="7">
    <location>
        <begin position="312"/>
        <end position="332"/>
    </location>
</feature>
<dbReference type="EMBL" id="JBBXMP010000252">
    <property type="protein sequence ID" value="KAL0059067.1"/>
    <property type="molecule type" value="Genomic_DNA"/>
</dbReference>
<feature type="region of interest" description="Disordered" evidence="6">
    <location>
        <begin position="486"/>
        <end position="510"/>
    </location>
</feature>
<evidence type="ECO:0000256" key="6">
    <source>
        <dbReference type="SAM" id="MobiDB-lite"/>
    </source>
</evidence>
<organism evidence="8 9">
    <name type="scientific">Marasmius tenuissimus</name>
    <dbReference type="NCBI Taxonomy" id="585030"/>
    <lineage>
        <taxon>Eukaryota</taxon>
        <taxon>Fungi</taxon>
        <taxon>Dikarya</taxon>
        <taxon>Basidiomycota</taxon>
        <taxon>Agaricomycotina</taxon>
        <taxon>Agaricomycetes</taxon>
        <taxon>Agaricomycetidae</taxon>
        <taxon>Agaricales</taxon>
        <taxon>Marasmiineae</taxon>
        <taxon>Marasmiaceae</taxon>
        <taxon>Marasmius</taxon>
    </lineage>
</organism>
<evidence type="ECO:0008006" key="10">
    <source>
        <dbReference type="Google" id="ProtNLM"/>
    </source>
</evidence>
<comment type="caution">
    <text evidence="8">The sequence shown here is derived from an EMBL/GenBank/DDBJ whole genome shotgun (WGS) entry which is preliminary data.</text>
</comment>
<dbReference type="SUPFAM" id="SSF103473">
    <property type="entry name" value="MFS general substrate transporter"/>
    <property type="match status" value="1"/>
</dbReference>
<evidence type="ECO:0000256" key="5">
    <source>
        <dbReference type="ARBA" id="ARBA00023136"/>
    </source>
</evidence>
<dbReference type="Gene3D" id="1.20.1250.20">
    <property type="entry name" value="MFS general substrate transporter like domains"/>
    <property type="match status" value="2"/>
</dbReference>
<dbReference type="PANTHER" id="PTHR43791:SF16">
    <property type="entry name" value="TRANSPORTER, PUTATIVE (AFU_ORTHOLOGUE AFUA_3G01840)-RELATED"/>
    <property type="match status" value="1"/>
</dbReference>
<feature type="transmembrane region" description="Helical" evidence="7">
    <location>
        <begin position="175"/>
        <end position="194"/>
    </location>
</feature>
<feature type="transmembrane region" description="Helical" evidence="7">
    <location>
        <begin position="395"/>
        <end position="413"/>
    </location>
</feature>
<keyword evidence="3 7" id="KW-0812">Transmembrane</keyword>
<feature type="transmembrane region" description="Helical" evidence="7">
    <location>
        <begin position="112"/>
        <end position="136"/>
    </location>
</feature>
<dbReference type="InterPro" id="IPR036259">
    <property type="entry name" value="MFS_trans_sf"/>
</dbReference>
<feature type="compositionally biased region" description="Basic and acidic residues" evidence="6">
    <location>
        <begin position="17"/>
        <end position="29"/>
    </location>
</feature>
<evidence type="ECO:0000313" key="9">
    <source>
        <dbReference type="Proteomes" id="UP001437256"/>
    </source>
</evidence>
<evidence type="ECO:0000256" key="2">
    <source>
        <dbReference type="ARBA" id="ARBA00022448"/>
    </source>
</evidence>
<dbReference type="PANTHER" id="PTHR43791">
    <property type="entry name" value="PERMEASE-RELATED"/>
    <property type="match status" value="1"/>
</dbReference>
<reference evidence="8 9" key="1">
    <citation type="submission" date="2024-05" db="EMBL/GenBank/DDBJ databases">
        <title>A draft genome resource for the thread blight pathogen Marasmius tenuissimus strain MS-2.</title>
        <authorList>
            <person name="Yulfo-Soto G.E."/>
            <person name="Baruah I.K."/>
            <person name="Amoako-Attah I."/>
            <person name="Bukari Y."/>
            <person name="Meinhardt L.W."/>
            <person name="Bailey B.A."/>
            <person name="Cohen S.P."/>
        </authorList>
    </citation>
    <scope>NUCLEOTIDE SEQUENCE [LARGE SCALE GENOMIC DNA]</scope>
    <source>
        <strain evidence="8 9">MS-2</strain>
    </source>
</reference>